<sequence length="267" mass="30522">MGMIKFYGDTPSLAIWESVQDFKHISHLEMISGFDEVCTIAPLDEIGRFWPLESLLLGDVCGEDINTNHLRTIKSLTLLYCCGLSFNSISLEGPSQLNELIIIENDACDHFIKMKEETCLINNLSQLKIQSTNGCDFSHQYERECFGKTLIQCNSLKSLDLTLHDLSDDSPRENYLIDLPYFFPSNIEILRFRGPPSLTNHLSVWQKCIEDPKWLPKLKSIKFSLDVTFNGKEIPLETENIAHQQCLQLLNDLESFRPSITISTFSH</sequence>
<reference evidence="1" key="1">
    <citation type="submission" date="2021-02" db="EMBL/GenBank/DDBJ databases">
        <authorList>
            <person name="Nowell W R."/>
        </authorList>
    </citation>
    <scope>NUCLEOTIDE SEQUENCE</scope>
</reference>
<dbReference type="Proteomes" id="UP000663852">
    <property type="component" value="Unassembled WGS sequence"/>
</dbReference>
<evidence type="ECO:0000313" key="2">
    <source>
        <dbReference type="Proteomes" id="UP000663852"/>
    </source>
</evidence>
<dbReference type="OrthoDB" id="3267648at2759"/>
<dbReference type="AlphaFoldDB" id="A0A815TMM7"/>
<proteinExistence type="predicted"/>
<dbReference type="EMBL" id="CAJNOJ010000673">
    <property type="protein sequence ID" value="CAF1507723.1"/>
    <property type="molecule type" value="Genomic_DNA"/>
</dbReference>
<organism evidence="1 2">
    <name type="scientific">Adineta ricciae</name>
    <name type="common">Rotifer</name>
    <dbReference type="NCBI Taxonomy" id="249248"/>
    <lineage>
        <taxon>Eukaryota</taxon>
        <taxon>Metazoa</taxon>
        <taxon>Spiralia</taxon>
        <taxon>Gnathifera</taxon>
        <taxon>Rotifera</taxon>
        <taxon>Eurotatoria</taxon>
        <taxon>Bdelloidea</taxon>
        <taxon>Adinetida</taxon>
        <taxon>Adinetidae</taxon>
        <taxon>Adineta</taxon>
    </lineage>
</organism>
<dbReference type="SUPFAM" id="SSF52058">
    <property type="entry name" value="L domain-like"/>
    <property type="match status" value="1"/>
</dbReference>
<name>A0A815TMM7_ADIRI</name>
<accession>A0A815TMM7</accession>
<protein>
    <submittedName>
        <fullName evidence="1">Uncharacterized protein</fullName>
    </submittedName>
</protein>
<evidence type="ECO:0000313" key="1">
    <source>
        <dbReference type="EMBL" id="CAF1507723.1"/>
    </source>
</evidence>
<gene>
    <name evidence="1" type="ORF">EDS130_LOCUS43040</name>
</gene>
<comment type="caution">
    <text evidence="1">The sequence shown here is derived from an EMBL/GenBank/DDBJ whole genome shotgun (WGS) entry which is preliminary data.</text>
</comment>